<dbReference type="RefSeq" id="WP_084725328.1">
    <property type="nucleotide sequence ID" value="NZ_FQTY01000007.1"/>
</dbReference>
<dbReference type="Pfam" id="PF07905">
    <property type="entry name" value="PucR"/>
    <property type="match status" value="1"/>
</dbReference>
<dbReference type="Pfam" id="PF13556">
    <property type="entry name" value="HTH_30"/>
    <property type="match status" value="1"/>
</dbReference>
<dbReference type="PANTHER" id="PTHR33744:SF1">
    <property type="entry name" value="DNA-BINDING TRANSCRIPTIONAL ACTIVATOR ADER"/>
    <property type="match status" value="1"/>
</dbReference>
<dbReference type="Proteomes" id="UP000184114">
    <property type="component" value="Unassembled WGS sequence"/>
</dbReference>
<dbReference type="InterPro" id="IPR025736">
    <property type="entry name" value="PucR_C-HTH_dom"/>
</dbReference>
<dbReference type="InterPro" id="IPR000160">
    <property type="entry name" value="GGDEF_dom"/>
</dbReference>
<name>A0A1M4WMS4_9FIRM</name>
<proteinExistence type="inferred from homology"/>
<evidence type="ECO:0000313" key="4">
    <source>
        <dbReference type="Proteomes" id="UP000184114"/>
    </source>
</evidence>
<accession>A0A1M4WMS4</accession>
<protein>
    <submittedName>
        <fullName evidence="3">Purine catabolism regulatory protein</fullName>
    </submittedName>
</protein>
<dbReference type="GeneID" id="90993913"/>
<dbReference type="PROSITE" id="PS50887">
    <property type="entry name" value="GGDEF"/>
    <property type="match status" value="1"/>
</dbReference>
<dbReference type="EMBL" id="FQTY01000007">
    <property type="protein sequence ID" value="SHE82272.1"/>
    <property type="molecule type" value="Genomic_DNA"/>
</dbReference>
<comment type="similarity">
    <text evidence="1">Belongs to the CdaR family.</text>
</comment>
<sequence>MGILLSELIKMPCLKNAKLVAGTVKDKNVYVEGITIIEVPDIANWIKGGELLLTSFYSIDKDIEAQKTLVKELAEKGAAALIVKISRFLTSIPEDVIDLGNQLGFPIIEISGDTKYIDIMYPVMGEIFNDQVNRLNYYKDCHKRFTKLSLKMKGIDAVAKTLGDLVENPVLILNNELNPIAWNDEKYSCIEIIDDEVKSLVEKDFPIYGLKIKISNIDDIIYTAIMEPIQVLNEIKGYLAIIERNRIMEDLDFIALESAATTLRLEMLKDVAVKEVELKYKGDLMDDLINGRFDSEESIFDRGTLFGWNLKRKFIVILLNISEYGDYILTNKNLSEGIHLLMEKIKKRIDRVSYYYTTDYISINKGDNIIVLWPVEKKYNIKDVYSTIKEFGKELKKVISNEIGNISVSIGIGGLAENPMEICKSYSEAMDAVNFGYRIFGKDSIVTFEELGIYKLLCRYQDREELNKFVHPALWILKEYDKDKNNELIDTLEKYLSCNLNAVKTAEELYVHYKTVLYRLNRIRELTNLDIEDRGKMLEIEVGLKILRIIN</sequence>
<dbReference type="Pfam" id="PF17853">
    <property type="entry name" value="GGDEF_2"/>
    <property type="match status" value="1"/>
</dbReference>
<dbReference type="InterPro" id="IPR051448">
    <property type="entry name" value="CdaR-like_regulators"/>
</dbReference>
<dbReference type="STRING" id="1123404.SAMN02745784_01927"/>
<gene>
    <name evidence="3" type="ORF">SAMN02745784_01927</name>
</gene>
<dbReference type="PANTHER" id="PTHR33744">
    <property type="entry name" value="CARBOHYDRATE DIACID REGULATOR"/>
    <property type="match status" value="1"/>
</dbReference>
<reference evidence="4" key="1">
    <citation type="submission" date="2016-11" db="EMBL/GenBank/DDBJ databases">
        <authorList>
            <person name="Varghese N."/>
            <person name="Submissions S."/>
        </authorList>
    </citation>
    <scope>NUCLEOTIDE SEQUENCE [LARGE SCALE GENOMIC DNA]</scope>
    <source>
        <strain evidence="4">DSM 18095</strain>
    </source>
</reference>
<dbReference type="AlphaFoldDB" id="A0A1M4WMS4"/>
<keyword evidence="4" id="KW-1185">Reference proteome</keyword>
<evidence type="ECO:0000259" key="2">
    <source>
        <dbReference type="PROSITE" id="PS50887"/>
    </source>
</evidence>
<dbReference type="Gene3D" id="1.10.10.2840">
    <property type="entry name" value="PucR C-terminal helix-turn-helix domain"/>
    <property type="match status" value="1"/>
</dbReference>
<evidence type="ECO:0000256" key="1">
    <source>
        <dbReference type="ARBA" id="ARBA00006754"/>
    </source>
</evidence>
<dbReference type="InterPro" id="IPR012914">
    <property type="entry name" value="PucR_dom"/>
</dbReference>
<evidence type="ECO:0000313" key="3">
    <source>
        <dbReference type="EMBL" id="SHE82272.1"/>
    </source>
</evidence>
<dbReference type="InterPro" id="IPR041522">
    <property type="entry name" value="CdaR_GGDEF"/>
</dbReference>
<organism evidence="3 4">
    <name type="scientific">Tissierella praeacuta DSM 18095</name>
    <dbReference type="NCBI Taxonomy" id="1123404"/>
    <lineage>
        <taxon>Bacteria</taxon>
        <taxon>Bacillati</taxon>
        <taxon>Bacillota</taxon>
        <taxon>Tissierellia</taxon>
        <taxon>Tissierellales</taxon>
        <taxon>Tissierellaceae</taxon>
        <taxon>Tissierella</taxon>
    </lineage>
</organism>
<feature type="domain" description="GGDEF" evidence="2">
    <location>
        <begin position="312"/>
        <end position="450"/>
    </location>
</feature>
<dbReference type="InterPro" id="IPR042070">
    <property type="entry name" value="PucR_C-HTH_sf"/>
</dbReference>